<protein>
    <submittedName>
        <fullName evidence="2">Uncharacterized protein</fullName>
    </submittedName>
</protein>
<reference evidence="2 3" key="1">
    <citation type="submission" date="2021-01" db="EMBL/GenBank/DDBJ databases">
        <title>Actinoplanes sp. nov. LDG1-01 isolated from lichen.</title>
        <authorList>
            <person name="Saeng-In P."/>
            <person name="Phongsopitanun W."/>
            <person name="Kanchanasin P."/>
            <person name="Yuki M."/>
            <person name="Kudo T."/>
            <person name="Ohkuma M."/>
            <person name="Tanasupawat S."/>
        </authorList>
    </citation>
    <scope>NUCLEOTIDE SEQUENCE [LARGE SCALE GENOMIC DNA]</scope>
    <source>
        <strain evidence="2 3">LDG1-01</strain>
    </source>
</reference>
<evidence type="ECO:0000313" key="2">
    <source>
        <dbReference type="EMBL" id="MBL7257807.1"/>
    </source>
</evidence>
<dbReference type="Proteomes" id="UP000598996">
    <property type="component" value="Unassembled WGS sequence"/>
</dbReference>
<dbReference type="EMBL" id="JAENHO010000007">
    <property type="protein sequence ID" value="MBL7257807.1"/>
    <property type="molecule type" value="Genomic_DNA"/>
</dbReference>
<dbReference type="RefSeq" id="WP_202994419.1">
    <property type="nucleotide sequence ID" value="NZ_JAENHO010000007.1"/>
</dbReference>
<gene>
    <name evidence="2" type="ORF">JKJ07_26220</name>
</gene>
<proteinExistence type="predicted"/>
<accession>A0ABS1VTK5</accession>
<organism evidence="2 3">
    <name type="scientific">Paractinoplanes lichenicola</name>
    <dbReference type="NCBI Taxonomy" id="2802976"/>
    <lineage>
        <taxon>Bacteria</taxon>
        <taxon>Bacillati</taxon>
        <taxon>Actinomycetota</taxon>
        <taxon>Actinomycetes</taxon>
        <taxon>Micromonosporales</taxon>
        <taxon>Micromonosporaceae</taxon>
        <taxon>Paractinoplanes</taxon>
    </lineage>
</organism>
<sequence length="378" mass="40775">MRRRGVLMLAAGLPFVGAGLGGAPAGAAAVAGPPRGRVAGLLAREDHLVRQANRDRLRGLVLRLNWKEAQLAQGAALSEAATDALDQAEAQADTPAEDYPFLKLRLVAGVESPDWALQLGEGPMTGWVDPDDATKTYTVPRWWQPEFLTAYEGWLSAVAEELAGRPRWAEVTVSATCTLFAEPCVKQFGVAANRTTARCAGYTDAKDQNALKWAMAAHDRVLSPHGITASVAYNPWQTLDGSGALKVSPDTTIELMDHQKDTMGPYGVWANNSLSAHWVGSEPAQNRPDYQSMYDHMTTAAQAGHPVQFQTATLPKIQEGADDVQGSVFATASWATRHHAVSVELPRLWEQDADVINQGRADALNDQFEANAARTLSL</sequence>
<keyword evidence="1" id="KW-0732">Signal</keyword>
<evidence type="ECO:0000256" key="1">
    <source>
        <dbReference type="SAM" id="SignalP"/>
    </source>
</evidence>
<feature type="chain" id="PRO_5045952340" evidence="1">
    <location>
        <begin position="19"/>
        <end position="378"/>
    </location>
</feature>
<keyword evidence="3" id="KW-1185">Reference proteome</keyword>
<feature type="signal peptide" evidence="1">
    <location>
        <begin position="1"/>
        <end position="18"/>
    </location>
</feature>
<evidence type="ECO:0000313" key="3">
    <source>
        <dbReference type="Proteomes" id="UP000598996"/>
    </source>
</evidence>
<name>A0ABS1VTK5_9ACTN</name>
<comment type="caution">
    <text evidence="2">The sequence shown here is derived from an EMBL/GenBank/DDBJ whole genome shotgun (WGS) entry which is preliminary data.</text>
</comment>